<name>A0A0L0DCI6_THETB</name>
<proteinExistence type="predicted"/>
<sequence length="424" mass="44080">MFRLCVPTTEPLPDRGKKRLLAAVADPTDLTEYFRQRRQLVAGIKSAYVHSETNLGAYEAFLPWAGAMVALADAFDEQTRDAVQKFHFTWSTASLRHVAASDVAVASHGNSGAGSSSSGATGPKPTVLSLKSARFELVMIVASLGMQHWAMAHAALDDSAQAAGDGGSAEPTVAALKAAYTSLRAAAGVFIELERLVAAFVDAPDAEHLPLEATPAGATLLIEWARAEAEACLLFSTTLEGKVSGKLAARIAASVAVRFGRAADVATNSGCDSAILPYLTMRGGLARATALRHQAAMASEAGEHGVACAYIDMATEAMGGVVELLASIKSSKGLLSSVLGGGNPAARFRALVPLASSEVKAIEAAAKSYHHDNDNVYYEPVPKASTLELAEAASVAAPTELDMPPPAFVDVALKPEEESTCCIS</sequence>
<dbReference type="RefSeq" id="XP_013757215.1">
    <property type="nucleotide sequence ID" value="XM_013901761.1"/>
</dbReference>
<evidence type="ECO:0000313" key="2">
    <source>
        <dbReference type="EMBL" id="KNC50049.1"/>
    </source>
</evidence>
<evidence type="ECO:0000313" key="3">
    <source>
        <dbReference type="Proteomes" id="UP000054408"/>
    </source>
</evidence>
<dbReference type="Pfam" id="PF03097">
    <property type="entry name" value="BRO1"/>
    <property type="match status" value="1"/>
</dbReference>
<gene>
    <name evidence="2" type="ORF">AMSG_05810</name>
</gene>
<organism evidence="2 3">
    <name type="scientific">Thecamonas trahens ATCC 50062</name>
    <dbReference type="NCBI Taxonomy" id="461836"/>
    <lineage>
        <taxon>Eukaryota</taxon>
        <taxon>Apusozoa</taxon>
        <taxon>Apusomonadida</taxon>
        <taxon>Apusomonadidae</taxon>
        <taxon>Thecamonas</taxon>
    </lineage>
</organism>
<dbReference type="GeneID" id="25565137"/>
<dbReference type="Proteomes" id="UP000054408">
    <property type="component" value="Unassembled WGS sequence"/>
</dbReference>
<dbReference type="AlphaFoldDB" id="A0A0L0DCI6"/>
<protein>
    <recommendedName>
        <fullName evidence="1">BRO1 domain-containing protein</fullName>
    </recommendedName>
</protein>
<dbReference type="EMBL" id="GL349459">
    <property type="protein sequence ID" value="KNC50049.1"/>
    <property type="molecule type" value="Genomic_DNA"/>
</dbReference>
<evidence type="ECO:0000259" key="1">
    <source>
        <dbReference type="SMART" id="SM01041"/>
    </source>
</evidence>
<reference evidence="2 3" key="1">
    <citation type="submission" date="2010-05" db="EMBL/GenBank/DDBJ databases">
        <title>The Genome Sequence of Thecamonas trahens ATCC 50062.</title>
        <authorList>
            <consortium name="The Broad Institute Genome Sequencing Platform"/>
            <person name="Russ C."/>
            <person name="Cuomo C."/>
            <person name="Shea T."/>
            <person name="Young S.K."/>
            <person name="Zeng Q."/>
            <person name="Koehrsen M."/>
            <person name="Haas B."/>
            <person name="Borodovsky M."/>
            <person name="Guigo R."/>
            <person name="Alvarado L."/>
            <person name="Berlin A."/>
            <person name="Bochicchio J."/>
            <person name="Borenstein D."/>
            <person name="Chapman S."/>
            <person name="Chen Z."/>
            <person name="Freedman E."/>
            <person name="Gellesch M."/>
            <person name="Goldberg J."/>
            <person name="Griggs A."/>
            <person name="Gujja S."/>
            <person name="Heilman E."/>
            <person name="Heiman D."/>
            <person name="Hepburn T."/>
            <person name="Howarth C."/>
            <person name="Jen D."/>
            <person name="Larson L."/>
            <person name="Mehta T."/>
            <person name="Park D."/>
            <person name="Pearson M."/>
            <person name="Roberts A."/>
            <person name="Saif S."/>
            <person name="Shenoy N."/>
            <person name="Sisk P."/>
            <person name="Stolte C."/>
            <person name="Sykes S."/>
            <person name="Thomson T."/>
            <person name="Walk T."/>
            <person name="White J."/>
            <person name="Yandava C."/>
            <person name="Burger G."/>
            <person name="Gray M.W."/>
            <person name="Holland P.W.H."/>
            <person name="King N."/>
            <person name="Lang F.B.F."/>
            <person name="Roger A.J."/>
            <person name="Ruiz-Trillo I."/>
            <person name="Lander E."/>
            <person name="Nusbaum C."/>
        </authorList>
    </citation>
    <scope>NUCLEOTIDE SEQUENCE [LARGE SCALE GENOMIC DNA]</scope>
    <source>
        <strain evidence="2 3">ATCC 50062</strain>
    </source>
</reference>
<keyword evidence="3" id="KW-1185">Reference proteome</keyword>
<dbReference type="SMART" id="SM01041">
    <property type="entry name" value="BRO1"/>
    <property type="match status" value="1"/>
</dbReference>
<accession>A0A0L0DCI6</accession>
<dbReference type="InterPro" id="IPR004328">
    <property type="entry name" value="BRO1_dom"/>
</dbReference>
<dbReference type="PANTHER" id="PTHR23030">
    <property type="entry name" value="PCD6 INTERACTING PROTEIN-RELATED"/>
    <property type="match status" value="1"/>
</dbReference>
<dbReference type="InterPro" id="IPR038499">
    <property type="entry name" value="BRO1_sf"/>
</dbReference>
<feature type="domain" description="BRO1" evidence="1">
    <location>
        <begin position="1"/>
        <end position="420"/>
    </location>
</feature>
<dbReference type="Gene3D" id="1.25.40.280">
    <property type="entry name" value="alix/aip1 like domains"/>
    <property type="match status" value="1"/>
</dbReference>